<feature type="compositionally biased region" description="Polar residues" evidence="1">
    <location>
        <begin position="151"/>
        <end position="164"/>
    </location>
</feature>
<feature type="region of interest" description="Disordered" evidence="1">
    <location>
        <begin position="150"/>
        <end position="175"/>
    </location>
</feature>
<proteinExistence type="predicted"/>
<evidence type="ECO:0000256" key="1">
    <source>
        <dbReference type="SAM" id="MobiDB-lite"/>
    </source>
</evidence>
<reference evidence="2" key="1">
    <citation type="submission" date="2018-11" db="EMBL/GenBank/DDBJ databases">
        <authorList>
            <consortium name="Pathogen Informatics"/>
        </authorList>
    </citation>
    <scope>NUCLEOTIDE SEQUENCE</scope>
</reference>
<keyword evidence="3" id="KW-1185">Reference proteome</keyword>
<dbReference type="AlphaFoldDB" id="A0A3S5BVR0"/>
<protein>
    <submittedName>
        <fullName evidence="2">Uncharacterized protein</fullName>
    </submittedName>
</protein>
<comment type="caution">
    <text evidence="2">The sequence shown here is derived from an EMBL/GenBank/DDBJ whole genome shotgun (WGS) entry which is preliminary data.</text>
</comment>
<sequence length="220" mass="25086">MNLPVKPIDSWLKGIRRRLLVELTFQSLHPILSLELFQTLEPFGREALLFGGMTNPNIAKRSVDASLRRRTHHHGLTMSDPRSCEKPAQLFRGYTDQDGVAPVWPQSPFSLHKWLDLISATRSCCQGDLFELTLSELLCHSGLHNSRHQTEQWVPTSTSPNSSHQHPKRDSNPVLLAQPTSSTRYSLHQTAMNILDSESRCEFQGRVGLFPYRILCEDCW</sequence>
<dbReference type="Proteomes" id="UP000784294">
    <property type="component" value="Unassembled WGS sequence"/>
</dbReference>
<evidence type="ECO:0000313" key="3">
    <source>
        <dbReference type="Proteomes" id="UP000784294"/>
    </source>
</evidence>
<name>A0A3S5BVR0_9PLAT</name>
<organism evidence="2 3">
    <name type="scientific">Protopolystoma xenopodis</name>
    <dbReference type="NCBI Taxonomy" id="117903"/>
    <lineage>
        <taxon>Eukaryota</taxon>
        <taxon>Metazoa</taxon>
        <taxon>Spiralia</taxon>
        <taxon>Lophotrochozoa</taxon>
        <taxon>Platyhelminthes</taxon>
        <taxon>Monogenea</taxon>
        <taxon>Polyopisthocotylea</taxon>
        <taxon>Polystomatidea</taxon>
        <taxon>Polystomatidae</taxon>
        <taxon>Protopolystoma</taxon>
    </lineage>
</organism>
<evidence type="ECO:0000313" key="2">
    <source>
        <dbReference type="EMBL" id="VEL20584.1"/>
    </source>
</evidence>
<accession>A0A3S5BVR0</accession>
<gene>
    <name evidence="2" type="ORF">PXEA_LOCUS14024</name>
</gene>
<dbReference type="EMBL" id="CAAALY010047139">
    <property type="protein sequence ID" value="VEL20584.1"/>
    <property type="molecule type" value="Genomic_DNA"/>
</dbReference>